<dbReference type="InterPro" id="IPR052895">
    <property type="entry name" value="HetReg/Transcr_Mod"/>
</dbReference>
<gene>
    <name evidence="2" type="ORF">B0I35DRAFT_437497</name>
</gene>
<dbReference type="InterPro" id="IPR010730">
    <property type="entry name" value="HET"/>
</dbReference>
<keyword evidence="3" id="KW-1185">Reference proteome</keyword>
<protein>
    <submittedName>
        <fullName evidence="2">Heterokaryon incompatibility protein-domain-containing protein</fullName>
    </submittedName>
</protein>
<sequence length="585" mass="65072">MSPLEAIYRPLSDNRTIRLIELLPGVPSDVVRTRLLTVPLQDTPPYFAISYVWGDIDRESVNIECNGHVIGITQNLHWALRRVRLPSTVRMLWADAICINQNDLIERSTQISFMGDIYAGARQVLVCIGEPPTVGDDVAVGMLVQCVASSDVMSKNLTAEENDLLASQFSHWKALASLMSSLWFSRAWVIQEVGMSQQSVVLYGQHDFLYADLIQVASWASQQPSLLQFGIPSLRIHVEWRDWTASGSSDNMMSMASPPKTFYDLVDHASLLSCRDPRDHVYAFLGHPLARRGDGGGLLVKPDYRKQDAEVFLEFMVASLDTVGLRALVTVENTQQTLADDFPSWINRWNIPGTWNKISQLPEQVFMAGGPASLGHRPSISGHRLELFGSDVDAVWRCFHFQSLNFFTVRSQNSSVVDDTGRAFDIYQLAQIILGNDFPCSYGNDRDLRLRAFSVALAAAPPQGSPDGMLFALLCVLGGSSDLTRNYSNEVKEEAAKTYWNRVASLLIGRKFAISERGRYCLVPTLSRPGDRICVVYGLDVPLVMRTAHGRLQLLGEAYVGGIMNGEAIEMVRSGHLTQEHFVVT</sequence>
<dbReference type="OrthoDB" id="2504919at2759"/>
<dbReference type="EMBL" id="JAGPNK010000010">
    <property type="protein sequence ID" value="KAH7312664.1"/>
    <property type="molecule type" value="Genomic_DNA"/>
</dbReference>
<evidence type="ECO:0000313" key="3">
    <source>
        <dbReference type="Proteomes" id="UP000813444"/>
    </source>
</evidence>
<accession>A0A8K0WQI5</accession>
<evidence type="ECO:0000313" key="2">
    <source>
        <dbReference type="EMBL" id="KAH7312664.1"/>
    </source>
</evidence>
<dbReference type="Pfam" id="PF06985">
    <property type="entry name" value="HET"/>
    <property type="match status" value="1"/>
</dbReference>
<proteinExistence type="predicted"/>
<comment type="caution">
    <text evidence="2">The sequence shown here is derived from an EMBL/GenBank/DDBJ whole genome shotgun (WGS) entry which is preliminary data.</text>
</comment>
<evidence type="ECO:0000259" key="1">
    <source>
        <dbReference type="Pfam" id="PF06985"/>
    </source>
</evidence>
<organism evidence="2 3">
    <name type="scientific">Stachybotrys elegans</name>
    <dbReference type="NCBI Taxonomy" id="80388"/>
    <lineage>
        <taxon>Eukaryota</taxon>
        <taxon>Fungi</taxon>
        <taxon>Dikarya</taxon>
        <taxon>Ascomycota</taxon>
        <taxon>Pezizomycotina</taxon>
        <taxon>Sordariomycetes</taxon>
        <taxon>Hypocreomycetidae</taxon>
        <taxon>Hypocreales</taxon>
        <taxon>Stachybotryaceae</taxon>
        <taxon>Stachybotrys</taxon>
    </lineage>
</organism>
<feature type="domain" description="Heterokaryon incompatibility" evidence="1">
    <location>
        <begin position="46"/>
        <end position="192"/>
    </location>
</feature>
<dbReference type="Proteomes" id="UP000813444">
    <property type="component" value="Unassembled WGS sequence"/>
</dbReference>
<reference evidence="2" key="1">
    <citation type="journal article" date="2021" name="Nat. Commun.">
        <title>Genetic determinants of endophytism in the Arabidopsis root mycobiome.</title>
        <authorList>
            <person name="Mesny F."/>
            <person name="Miyauchi S."/>
            <person name="Thiergart T."/>
            <person name="Pickel B."/>
            <person name="Atanasova L."/>
            <person name="Karlsson M."/>
            <person name="Huettel B."/>
            <person name="Barry K.W."/>
            <person name="Haridas S."/>
            <person name="Chen C."/>
            <person name="Bauer D."/>
            <person name="Andreopoulos W."/>
            <person name="Pangilinan J."/>
            <person name="LaButti K."/>
            <person name="Riley R."/>
            <person name="Lipzen A."/>
            <person name="Clum A."/>
            <person name="Drula E."/>
            <person name="Henrissat B."/>
            <person name="Kohler A."/>
            <person name="Grigoriev I.V."/>
            <person name="Martin F.M."/>
            <person name="Hacquard S."/>
        </authorList>
    </citation>
    <scope>NUCLEOTIDE SEQUENCE</scope>
    <source>
        <strain evidence="2">MPI-CAGE-CH-0235</strain>
    </source>
</reference>
<dbReference type="PANTHER" id="PTHR24148">
    <property type="entry name" value="ANKYRIN REPEAT DOMAIN-CONTAINING PROTEIN 39 HOMOLOG-RELATED"/>
    <property type="match status" value="1"/>
</dbReference>
<dbReference type="Pfam" id="PF26639">
    <property type="entry name" value="Het-6_barrel"/>
    <property type="match status" value="1"/>
</dbReference>
<dbReference type="AlphaFoldDB" id="A0A8K0WQI5"/>
<dbReference type="PANTHER" id="PTHR24148:SF64">
    <property type="entry name" value="HETEROKARYON INCOMPATIBILITY DOMAIN-CONTAINING PROTEIN"/>
    <property type="match status" value="1"/>
</dbReference>
<name>A0A8K0WQI5_9HYPO</name>